<protein>
    <submittedName>
        <fullName evidence="1">Similarity</fullName>
    </submittedName>
</protein>
<proteinExistence type="predicted"/>
<dbReference type="EMBL" id="CZQC01000036">
    <property type="protein sequence ID" value="CUS41173.1"/>
    <property type="molecule type" value="Genomic_DNA"/>
</dbReference>
<organism evidence="1">
    <name type="scientific">hydrothermal vent metagenome</name>
    <dbReference type="NCBI Taxonomy" id="652676"/>
    <lineage>
        <taxon>unclassified sequences</taxon>
        <taxon>metagenomes</taxon>
        <taxon>ecological metagenomes</taxon>
    </lineage>
</organism>
<sequence length="157" mass="16494">MRLPPELILTKTMNVLSDPLNGSTNPKAIPGAEVAYQLNIINQGEGESDPDSIQLIDHLAANTPLFVGNFANGSPIELADGTPASTLTLTFTSLDSATDDIDFSNNGGTSFTYIPNPDADGFDPLVTDIRITPKGTMPGSVGGGSPQFTLIYKVKVQ</sequence>
<evidence type="ECO:0000313" key="1">
    <source>
        <dbReference type="EMBL" id="CUS41173.1"/>
    </source>
</evidence>
<gene>
    <name evidence="1" type="ORF">MGWOODY_Tha732</name>
</gene>
<accession>A0A160TBR6</accession>
<dbReference type="AlphaFoldDB" id="A0A160TBR6"/>
<name>A0A160TBR6_9ZZZZ</name>
<reference evidence="1" key="1">
    <citation type="submission" date="2015-10" db="EMBL/GenBank/DDBJ databases">
        <authorList>
            <person name="Gilbert D.G."/>
        </authorList>
    </citation>
    <scope>NUCLEOTIDE SEQUENCE</scope>
</reference>